<dbReference type="InterPro" id="IPR023393">
    <property type="entry name" value="START-like_dom_sf"/>
</dbReference>
<evidence type="ECO:0000313" key="4">
    <source>
        <dbReference type="Proteomes" id="UP000297693"/>
    </source>
</evidence>
<dbReference type="Pfam" id="PF08327">
    <property type="entry name" value="AHSA1"/>
    <property type="match status" value="1"/>
</dbReference>
<proteinExistence type="inferred from homology"/>
<dbReference type="SUPFAM" id="SSF55961">
    <property type="entry name" value="Bet v1-like"/>
    <property type="match status" value="1"/>
</dbReference>
<sequence length="152" mass="17464">MENSENSIERKIEIKAPIEKVWTALTDVKQFGKWFGVDLESDFIAGKTTHGRNTSKGFEMQMTFNIKKIQPTSYFSYTWIPFPMDQSFDYSKEEPTLVEFFLEGKGNMTLVKVIESGFDQITAVRRAEAFRMHSGGWEAQLNNIANFVANEV</sequence>
<evidence type="ECO:0000313" key="3">
    <source>
        <dbReference type="EMBL" id="TGL59071.1"/>
    </source>
</evidence>
<dbReference type="RefSeq" id="WP_135623598.1">
    <property type="nucleotide sequence ID" value="NZ_RQGD01000025.1"/>
</dbReference>
<protein>
    <submittedName>
        <fullName evidence="3">Vanillate O-demethylase oxidoreductase VanB</fullName>
    </submittedName>
</protein>
<dbReference type="GO" id="GO:0008168">
    <property type="term" value="F:methyltransferase activity"/>
    <property type="evidence" value="ECO:0007669"/>
    <property type="project" value="UniProtKB-KW"/>
</dbReference>
<keyword evidence="3" id="KW-0808">Transferase</keyword>
<dbReference type="GO" id="GO:0032259">
    <property type="term" value="P:methylation"/>
    <property type="evidence" value="ECO:0007669"/>
    <property type="project" value="UniProtKB-KW"/>
</dbReference>
<comment type="similarity">
    <text evidence="1">Belongs to the AHA1 family.</text>
</comment>
<gene>
    <name evidence="3" type="ORF">EHQ58_09140</name>
</gene>
<dbReference type="CDD" id="cd08898">
    <property type="entry name" value="SRPBCC_CalC_Aha1-like_5"/>
    <property type="match status" value="1"/>
</dbReference>
<dbReference type="Gene3D" id="3.30.530.20">
    <property type="match status" value="1"/>
</dbReference>
<dbReference type="OrthoDB" id="2355173at2"/>
<keyword evidence="3" id="KW-0489">Methyltransferase</keyword>
<accession>A0A4R9K1P7</accession>
<dbReference type="EMBL" id="RQGD01000025">
    <property type="protein sequence ID" value="TGL59071.1"/>
    <property type="molecule type" value="Genomic_DNA"/>
</dbReference>
<dbReference type="AlphaFoldDB" id="A0A4R9K1P7"/>
<reference evidence="3" key="1">
    <citation type="journal article" date="2019" name="PLoS Negl. Trop. Dis.">
        <title>Revisiting the worldwide diversity of Leptospira species in the environment.</title>
        <authorList>
            <person name="Vincent A.T."/>
            <person name="Schiettekatte O."/>
            <person name="Bourhy P."/>
            <person name="Veyrier F.J."/>
            <person name="Picardeau M."/>
        </authorList>
    </citation>
    <scope>NUCLEOTIDE SEQUENCE [LARGE SCALE GENOMIC DNA]</scope>
    <source>
        <strain evidence="3">201702476</strain>
    </source>
</reference>
<feature type="domain" description="Activator of Hsp90 ATPase homologue 1/2-like C-terminal" evidence="2">
    <location>
        <begin position="15"/>
        <end position="148"/>
    </location>
</feature>
<evidence type="ECO:0000259" key="2">
    <source>
        <dbReference type="Pfam" id="PF08327"/>
    </source>
</evidence>
<evidence type="ECO:0000256" key="1">
    <source>
        <dbReference type="ARBA" id="ARBA00006817"/>
    </source>
</evidence>
<organism evidence="3 4">
    <name type="scientific">Leptospira ognonensis</name>
    <dbReference type="NCBI Taxonomy" id="2484945"/>
    <lineage>
        <taxon>Bacteria</taxon>
        <taxon>Pseudomonadati</taxon>
        <taxon>Spirochaetota</taxon>
        <taxon>Spirochaetia</taxon>
        <taxon>Leptospirales</taxon>
        <taxon>Leptospiraceae</taxon>
        <taxon>Leptospira</taxon>
    </lineage>
</organism>
<name>A0A4R9K1P7_9LEPT</name>
<dbReference type="Proteomes" id="UP000297693">
    <property type="component" value="Unassembled WGS sequence"/>
</dbReference>
<dbReference type="InterPro" id="IPR013538">
    <property type="entry name" value="ASHA1/2-like_C"/>
</dbReference>
<keyword evidence="4" id="KW-1185">Reference proteome</keyword>
<comment type="caution">
    <text evidence="3">The sequence shown here is derived from an EMBL/GenBank/DDBJ whole genome shotgun (WGS) entry which is preliminary data.</text>
</comment>